<evidence type="ECO:0000259" key="1">
    <source>
        <dbReference type="Pfam" id="PF13403"/>
    </source>
</evidence>
<feature type="domain" description="Hedgehog/Intein (Hint)" evidence="1">
    <location>
        <begin position="166"/>
        <end position="310"/>
    </location>
</feature>
<accession>A0ABS6N733</accession>
<comment type="caution">
    <text evidence="2">The sequence shown here is derived from an EMBL/GenBank/DDBJ whole genome shotgun (WGS) entry which is preliminary data.</text>
</comment>
<reference evidence="2" key="1">
    <citation type="submission" date="2021-06" db="EMBL/GenBank/DDBJ databases">
        <title>Thalassococcus sp. CAU 1522 isolated from sea sand, Republic of Korea.</title>
        <authorList>
            <person name="Kim W."/>
        </authorList>
    </citation>
    <scope>NUCLEOTIDE SEQUENCE</scope>
    <source>
        <strain evidence="2">CAU 1522</strain>
    </source>
</reference>
<sequence>MPFIAIYDWSMFTLPAGLPFANIEGDTHANAPDAPDYQSANPTWIGETFTFNGGTPTQIDITDDDGVFEDGYVETGAAQTLTSDVTINGTLYTAGSVVQNEFSMVDAAGNQVFVVAINGVNVGFTYALGDAPSTGQTFTPAHGLDGDPADSSAGYGSSSQSYNGIVCYASGTLIRTPQGDRPVETLRVGDAVMTLDRGAQIIRWVGAKTLTGNQLRDADKPIRFGVDALGPGQPTLPLAVSPNHRILLPAPMLRGHVAERGVLAPAKALLALPRVRRMRGKRRVTYHHVLLDRHGILIANGVAAESFYPGVMALHMLPDAECADLMRTVARLVQNPGRGYGPLAREALSVRDCEARLRTNGWRRHAVAKRKRAP</sequence>
<keyword evidence="3" id="KW-1185">Reference proteome</keyword>
<evidence type="ECO:0000313" key="2">
    <source>
        <dbReference type="EMBL" id="MBV2359826.1"/>
    </source>
</evidence>
<dbReference type="InterPro" id="IPR028992">
    <property type="entry name" value="Hedgehog/Intein_dom"/>
</dbReference>
<gene>
    <name evidence="2" type="ORF">KUH32_08575</name>
</gene>
<evidence type="ECO:0000313" key="3">
    <source>
        <dbReference type="Proteomes" id="UP001166293"/>
    </source>
</evidence>
<protein>
    <submittedName>
        <fullName evidence="2">Hint domain-containing protein</fullName>
    </submittedName>
</protein>
<dbReference type="RefSeq" id="WP_217777620.1">
    <property type="nucleotide sequence ID" value="NZ_JAHRWL010000001.1"/>
</dbReference>
<dbReference type="EMBL" id="JAHRWL010000001">
    <property type="protein sequence ID" value="MBV2359826.1"/>
    <property type="molecule type" value="Genomic_DNA"/>
</dbReference>
<dbReference type="Proteomes" id="UP001166293">
    <property type="component" value="Unassembled WGS sequence"/>
</dbReference>
<dbReference type="Pfam" id="PF13403">
    <property type="entry name" value="Hint_2"/>
    <property type="match status" value="1"/>
</dbReference>
<organism evidence="2 3">
    <name type="scientific">Thalassococcus arenae</name>
    <dbReference type="NCBI Taxonomy" id="2851652"/>
    <lineage>
        <taxon>Bacteria</taxon>
        <taxon>Pseudomonadati</taxon>
        <taxon>Pseudomonadota</taxon>
        <taxon>Alphaproteobacteria</taxon>
        <taxon>Rhodobacterales</taxon>
        <taxon>Roseobacteraceae</taxon>
        <taxon>Thalassococcus</taxon>
    </lineage>
</organism>
<proteinExistence type="predicted"/>
<name>A0ABS6N733_9RHOB</name>